<evidence type="ECO:0000256" key="5">
    <source>
        <dbReference type="ARBA" id="ARBA00023237"/>
    </source>
</evidence>
<dbReference type="PANTHER" id="PTHR30026:SF20">
    <property type="entry name" value="OUTER MEMBRANE PROTEIN TOLC"/>
    <property type="match status" value="1"/>
</dbReference>
<dbReference type="GO" id="GO:0015288">
    <property type="term" value="F:porin activity"/>
    <property type="evidence" value="ECO:0007669"/>
    <property type="project" value="TreeGrafter"/>
</dbReference>
<evidence type="ECO:0000256" key="2">
    <source>
        <dbReference type="ARBA" id="ARBA00022452"/>
    </source>
</evidence>
<keyword evidence="2" id="KW-1134">Transmembrane beta strand</keyword>
<dbReference type="AlphaFoldDB" id="A0AA90VK63"/>
<feature type="signal peptide" evidence="6">
    <location>
        <begin position="1"/>
        <end position="19"/>
    </location>
</feature>
<evidence type="ECO:0000256" key="6">
    <source>
        <dbReference type="SAM" id="SignalP"/>
    </source>
</evidence>
<dbReference type="Gene3D" id="1.20.1600.10">
    <property type="entry name" value="Outer membrane efflux proteins (OEP)"/>
    <property type="match status" value="1"/>
</dbReference>
<dbReference type="GO" id="GO:0015562">
    <property type="term" value="F:efflux transmembrane transporter activity"/>
    <property type="evidence" value="ECO:0007669"/>
    <property type="project" value="InterPro"/>
</dbReference>
<keyword evidence="6" id="KW-0732">Signal</keyword>
<comment type="caution">
    <text evidence="7">The sequence shown here is derived from an EMBL/GenBank/DDBJ whole genome shotgun (WGS) entry which is preliminary data.</text>
</comment>
<evidence type="ECO:0000313" key="7">
    <source>
        <dbReference type="EMBL" id="MQO92243.1"/>
    </source>
</evidence>
<evidence type="ECO:0000256" key="1">
    <source>
        <dbReference type="ARBA" id="ARBA00004442"/>
    </source>
</evidence>
<reference evidence="8" key="1">
    <citation type="submission" date="2019-09" db="EMBL/GenBank/DDBJ databases">
        <title>Distinct polysaccharide growth profiles of human intestinal Prevotella copri isolates.</title>
        <authorList>
            <person name="Fehlner-Peach H."/>
            <person name="Magnabosco C."/>
            <person name="Raghavan V."/>
            <person name="Scher J.U."/>
            <person name="Tett A."/>
            <person name="Cox L.M."/>
            <person name="Gottsegen C."/>
            <person name="Watters A."/>
            <person name="Wiltshire- Gordon J.D."/>
            <person name="Segata N."/>
            <person name="Bonneau R."/>
            <person name="Littman D.R."/>
        </authorList>
    </citation>
    <scope>NUCLEOTIDE SEQUENCE [LARGE SCALE GENOMIC DNA]</scope>
    <source>
        <strain evidence="8">iAU3127</strain>
    </source>
</reference>
<accession>A0AA90VK63</accession>
<dbReference type="RefSeq" id="WP_153138078.1">
    <property type="nucleotide sequence ID" value="NZ_VZAP01000073.1"/>
</dbReference>
<organism evidence="7 8">
    <name type="scientific">Segatella copri</name>
    <dbReference type="NCBI Taxonomy" id="165179"/>
    <lineage>
        <taxon>Bacteria</taxon>
        <taxon>Pseudomonadati</taxon>
        <taxon>Bacteroidota</taxon>
        <taxon>Bacteroidia</taxon>
        <taxon>Bacteroidales</taxon>
        <taxon>Prevotellaceae</taxon>
        <taxon>Segatella</taxon>
    </lineage>
</organism>
<dbReference type="PANTHER" id="PTHR30026">
    <property type="entry name" value="OUTER MEMBRANE PROTEIN TOLC"/>
    <property type="match status" value="1"/>
</dbReference>
<keyword evidence="5" id="KW-0998">Cell outer membrane</keyword>
<keyword evidence="3" id="KW-0812">Transmembrane</keyword>
<gene>
    <name evidence="7" type="ORF">F7D31_06100</name>
</gene>
<sequence length="416" mass="46839">MKRKSILVMLVSLPLLGFAQSLTLDECQKMAHDNYPAIKQYGMVETLRDYNVSNATKGWLPQVNVQAGAYAFTDIINANQQMEQMGFDMKNYMASGMVSVKQTIYDGGQIAAGKEVAKAQAEVQKRQIDVSMHDINERVEQLFFGVLTLDEQLRQNGILQKDLGVSSTTVKSMIKNGLANQSDQDVINVELMKAEQQADALSASRKAYLKMLGVFIGKPLSENTKVEKPAMTLPAAKDSWGLNRPELSFYASQNQLLDTQRKQLDTRLRPTIGFMGMGLLHTQVSDMVHNGILLGGINISWNIGALYTRKNDIHKIEVQRHMNDNQKETFLFNNRLQNEDADGNIQSIKRQLTKDAQIVTLRENIRQTNEKKVKLGTETVNELIRSINAVNMAKQQQSLHELQLLQAIYHSKIINN</sequence>
<evidence type="ECO:0000313" key="8">
    <source>
        <dbReference type="Proteomes" id="UP000421283"/>
    </source>
</evidence>
<keyword evidence="4" id="KW-0472">Membrane</keyword>
<proteinExistence type="predicted"/>
<dbReference type="GO" id="GO:1990281">
    <property type="term" value="C:efflux pump complex"/>
    <property type="evidence" value="ECO:0007669"/>
    <property type="project" value="TreeGrafter"/>
</dbReference>
<dbReference type="EMBL" id="VZAP01000073">
    <property type="protein sequence ID" value="MQO92243.1"/>
    <property type="molecule type" value="Genomic_DNA"/>
</dbReference>
<name>A0AA90VK63_9BACT</name>
<feature type="chain" id="PRO_5041650670" evidence="6">
    <location>
        <begin position="20"/>
        <end position="416"/>
    </location>
</feature>
<protein>
    <submittedName>
        <fullName evidence="7">Transporter</fullName>
    </submittedName>
</protein>
<evidence type="ECO:0000256" key="3">
    <source>
        <dbReference type="ARBA" id="ARBA00022692"/>
    </source>
</evidence>
<comment type="subcellular location">
    <subcellularLocation>
        <location evidence="1">Cell outer membrane</location>
    </subcellularLocation>
</comment>
<dbReference type="InterPro" id="IPR051906">
    <property type="entry name" value="TolC-like"/>
</dbReference>
<dbReference type="GO" id="GO:0009279">
    <property type="term" value="C:cell outer membrane"/>
    <property type="evidence" value="ECO:0007669"/>
    <property type="project" value="UniProtKB-SubCell"/>
</dbReference>
<dbReference type="Proteomes" id="UP000421283">
    <property type="component" value="Unassembled WGS sequence"/>
</dbReference>
<evidence type="ECO:0000256" key="4">
    <source>
        <dbReference type="ARBA" id="ARBA00023136"/>
    </source>
</evidence>
<dbReference type="SUPFAM" id="SSF56954">
    <property type="entry name" value="Outer membrane efflux proteins (OEP)"/>
    <property type="match status" value="1"/>
</dbReference>